<proteinExistence type="predicted"/>
<reference evidence="1 2" key="1">
    <citation type="submission" date="2019-04" db="EMBL/GenBank/DDBJ databases">
        <title>Kribbella sp. NEAU-THZ 27 nov., a novel actinomycete isolated from soil.</title>
        <authorList>
            <person name="Duan L."/>
        </authorList>
    </citation>
    <scope>NUCLEOTIDE SEQUENCE [LARGE SCALE GENOMIC DNA]</scope>
    <source>
        <strain evidence="2">NEAU-THZ27</strain>
    </source>
</reference>
<dbReference type="OrthoDB" id="6957847at2"/>
<organism evidence="1 2">
    <name type="scientific">Kribbella jiaozuonensis</name>
    <dbReference type="NCBI Taxonomy" id="2575441"/>
    <lineage>
        <taxon>Bacteria</taxon>
        <taxon>Bacillati</taxon>
        <taxon>Actinomycetota</taxon>
        <taxon>Actinomycetes</taxon>
        <taxon>Propionibacteriales</taxon>
        <taxon>Kribbellaceae</taxon>
        <taxon>Kribbella</taxon>
    </lineage>
</organism>
<dbReference type="InterPro" id="IPR036170">
    <property type="entry name" value="YezG-like_sf"/>
</dbReference>
<dbReference type="EMBL" id="SZPZ01000004">
    <property type="protein sequence ID" value="TKK76907.1"/>
    <property type="molecule type" value="Genomic_DNA"/>
</dbReference>
<dbReference type="Pfam" id="PF04634">
    <property type="entry name" value="YezG-like"/>
    <property type="match status" value="1"/>
</dbReference>
<dbReference type="SUPFAM" id="SSF160424">
    <property type="entry name" value="BH3703-like"/>
    <property type="match status" value="1"/>
</dbReference>
<sequence>MSPSGSSTPTTASDRIPFEFATSMRVESCGLPSTTNRSEGGADMIGEAEAQLAAVGQALARSVPSGWQQLELKVSGAGGMTRTIVAATCEDGTVDRECELDDDGEDAAAELREAMYQERKGTWYNARLTLDRSGQLDAEFDYENPPFDGDADRGLLIEDERLFPRDADSLPDWHPSRER</sequence>
<dbReference type="Gene3D" id="3.30.500.20">
    <property type="entry name" value="BH3703-like domains"/>
    <property type="match status" value="1"/>
</dbReference>
<gene>
    <name evidence="1" type="ORF">FDA38_31760</name>
</gene>
<dbReference type="InterPro" id="IPR006728">
    <property type="entry name" value="YezG-like"/>
</dbReference>
<dbReference type="Proteomes" id="UP000305836">
    <property type="component" value="Unassembled WGS sequence"/>
</dbReference>
<comment type="caution">
    <text evidence="1">The sequence shown here is derived from an EMBL/GenBank/DDBJ whole genome shotgun (WGS) entry which is preliminary data.</text>
</comment>
<name>A0A4U3LR59_9ACTN</name>
<keyword evidence="2" id="KW-1185">Reference proteome</keyword>
<evidence type="ECO:0000313" key="2">
    <source>
        <dbReference type="Proteomes" id="UP000305836"/>
    </source>
</evidence>
<protein>
    <submittedName>
        <fullName evidence="1">DUF600 family protein</fullName>
    </submittedName>
</protein>
<evidence type="ECO:0000313" key="1">
    <source>
        <dbReference type="EMBL" id="TKK76907.1"/>
    </source>
</evidence>
<accession>A0A4U3LR59</accession>
<dbReference type="AlphaFoldDB" id="A0A4U3LR59"/>